<organism evidence="9 10">
    <name type="scientific">Zestosphaera tikiterensis</name>
    <dbReference type="NCBI Taxonomy" id="1973259"/>
    <lineage>
        <taxon>Archaea</taxon>
        <taxon>Thermoproteota</taxon>
        <taxon>Thermoprotei</taxon>
        <taxon>Desulfurococcales</taxon>
        <taxon>Desulfurococcaceae</taxon>
        <taxon>Zestosphaera</taxon>
    </lineage>
</organism>
<dbReference type="EMBL" id="NBVN01000001">
    <property type="protein sequence ID" value="PUA34002.1"/>
    <property type="molecule type" value="Genomic_DNA"/>
</dbReference>
<gene>
    <name evidence="9" type="ORF">B7O98_00895</name>
</gene>
<proteinExistence type="inferred from homology"/>
<dbReference type="InterPro" id="IPR036554">
    <property type="entry name" value="GHMP_kinase_C_sf"/>
</dbReference>
<dbReference type="InterPro" id="IPR020568">
    <property type="entry name" value="Ribosomal_Su5_D2-typ_SF"/>
</dbReference>
<dbReference type="InterPro" id="IPR006206">
    <property type="entry name" value="Mevalonate/galactokinase"/>
</dbReference>
<dbReference type="Pfam" id="PF10509">
    <property type="entry name" value="GalKase_gal_bdg"/>
    <property type="match status" value="1"/>
</dbReference>
<dbReference type="GO" id="GO:0005829">
    <property type="term" value="C:cytosol"/>
    <property type="evidence" value="ECO:0007669"/>
    <property type="project" value="TreeGrafter"/>
</dbReference>
<evidence type="ECO:0000313" key="10">
    <source>
        <dbReference type="Proteomes" id="UP000244093"/>
    </source>
</evidence>
<dbReference type="Pfam" id="PF00288">
    <property type="entry name" value="GHMP_kinases_N"/>
    <property type="match status" value="1"/>
</dbReference>
<dbReference type="Gene3D" id="3.30.70.890">
    <property type="entry name" value="GHMP kinase, C-terminal domain"/>
    <property type="match status" value="1"/>
</dbReference>
<dbReference type="InterPro" id="IPR013750">
    <property type="entry name" value="GHMP_kinase_C_dom"/>
</dbReference>
<dbReference type="GO" id="GO:0004335">
    <property type="term" value="F:galactokinase activity"/>
    <property type="evidence" value="ECO:0007669"/>
    <property type="project" value="TreeGrafter"/>
</dbReference>
<evidence type="ECO:0000256" key="4">
    <source>
        <dbReference type="ARBA" id="ARBA00022777"/>
    </source>
</evidence>
<dbReference type="PANTHER" id="PTHR10457">
    <property type="entry name" value="MEVALONATE KINASE/GALACTOKINASE"/>
    <property type="match status" value="1"/>
</dbReference>
<dbReference type="PRINTS" id="PR00959">
    <property type="entry name" value="MEVGALKINASE"/>
</dbReference>
<evidence type="ECO:0000256" key="1">
    <source>
        <dbReference type="ARBA" id="ARBA00006566"/>
    </source>
</evidence>
<feature type="domain" description="GHMP kinase C-terminal" evidence="7">
    <location>
        <begin position="325"/>
        <end position="394"/>
    </location>
</feature>
<dbReference type="SUPFAM" id="SSF55060">
    <property type="entry name" value="GHMP Kinase, C-terminal domain"/>
    <property type="match status" value="1"/>
</dbReference>
<evidence type="ECO:0000259" key="8">
    <source>
        <dbReference type="Pfam" id="PF10509"/>
    </source>
</evidence>
<evidence type="ECO:0000256" key="5">
    <source>
        <dbReference type="ARBA" id="ARBA00022840"/>
    </source>
</evidence>
<dbReference type="InterPro" id="IPR006203">
    <property type="entry name" value="GHMP_knse_ATP-bd_CS"/>
</dbReference>
<evidence type="ECO:0000256" key="3">
    <source>
        <dbReference type="ARBA" id="ARBA00022741"/>
    </source>
</evidence>
<dbReference type="Proteomes" id="UP000244093">
    <property type="component" value="Unassembled WGS sequence"/>
</dbReference>
<dbReference type="InterPro" id="IPR014721">
    <property type="entry name" value="Ribsml_uS5_D2-typ_fold_subgr"/>
</dbReference>
<dbReference type="InterPro" id="IPR019539">
    <property type="entry name" value="GalKase_N"/>
</dbReference>
<evidence type="ECO:0000259" key="7">
    <source>
        <dbReference type="Pfam" id="PF08544"/>
    </source>
</evidence>
<comment type="similarity">
    <text evidence="1">Belongs to the GHMP kinase family. GalK subfamily.</text>
</comment>
<keyword evidence="5" id="KW-0067">ATP-binding</keyword>
<feature type="domain" description="Galactokinase N-terminal" evidence="8">
    <location>
        <begin position="11"/>
        <end position="57"/>
    </location>
</feature>
<dbReference type="Pfam" id="PF08544">
    <property type="entry name" value="GHMP_kinases_C"/>
    <property type="match status" value="1"/>
</dbReference>
<keyword evidence="4 9" id="KW-0418">Kinase</keyword>
<dbReference type="GO" id="GO:0006012">
    <property type="term" value="P:galactose metabolic process"/>
    <property type="evidence" value="ECO:0007669"/>
    <property type="project" value="TreeGrafter"/>
</dbReference>
<sequence length="415" mass="45702">MVDVNSLASGFKEVFNKEPCLIASAPGRLDFLNTHQDYKGLPVVSVAINLRTFVAVGDSHDGRFKVYTNSLRLSDSFDLRNLKLVGSGWFGDYVRASILALMRRGCLIKPCEIYIDSDVPIAAGLGSSAALEVGVVGALNELLSLGLNVKEVAEIAFEAENKIMNIPCGRLDQYASAYGGILSINTKPPYDVERLNFSKGVFIVVDSGIKHSTADIHPKRQLELNRGLEELLKLNLPESLKSKLGLKYWEPRWDELSEEELMPYLTKVDYIASKRIVFTLRMHRSTLLALKILKGLEVDVSEVSKVLRLKPSEVIDMLERNDVSLRLIGAVMTYQHRLLSELYDVSLPQIDKIVNTLLESGVYGAKLSGAGLGGSVIALTNSKDVAVNALNKVLSCCASRGWITSVDSGLQVMRW</sequence>
<dbReference type="PIRSF" id="PIRSF000530">
    <property type="entry name" value="Galactokinase"/>
    <property type="match status" value="1"/>
</dbReference>
<dbReference type="Gene3D" id="3.30.230.10">
    <property type="match status" value="1"/>
</dbReference>
<dbReference type="PANTHER" id="PTHR10457:SF7">
    <property type="entry name" value="GALACTOKINASE-RELATED"/>
    <property type="match status" value="1"/>
</dbReference>
<name>A0A2R7YAU3_9CREN</name>
<dbReference type="GO" id="GO:0005524">
    <property type="term" value="F:ATP binding"/>
    <property type="evidence" value="ECO:0007669"/>
    <property type="project" value="UniProtKB-KW"/>
</dbReference>
<keyword evidence="3" id="KW-0547">Nucleotide-binding</keyword>
<protein>
    <submittedName>
        <fullName evidence="9">GHMP kinase</fullName>
    </submittedName>
</protein>
<feature type="domain" description="GHMP kinase N-terminal" evidence="6">
    <location>
        <begin position="93"/>
        <end position="180"/>
    </location>
</feature>
<dbReference type="SUPFAM" id="SSF54211">
    <property type="entry name" value="Ribosomal protein S5 domain 2-like"/>
    <property type="match status" value="1"/>
</dbReference>
<reference evidence="9 10" key="1">
    <citation type="journal article" date="2018" name="Syst. Appl. Microbiol.">
        <title>A new symbiotic nanoarchaeote (Candidatus Nanoclepta minutus) and its host (Zestosphaera tikiterensis gen. nov., sp. nov.) from a New Zealand hot spring.</title>
        <authorList>
            <person name="St John E."/>
            <person name="Liu Y."/>
            <person name="Podar M."/>
            <person name="Stott M.B."/>
            <person name="Meneghin J."/>
            <person name="Chen Z."/>
            <person name="Lagutin K."/>
            <person name="Mitchell K."/>
            <person name="Reysenbach A.L."/>
        </authorList>
    </citation>
    <scope>NUCLEOTIDE SEQUENCE [LARGE SCALE GENOMIC DNA]</scope>
    <source>
        <strain evidence="9">NZ3</strain>
    </source>
</reference>
<evidence type="ECO:0000256" key="2">
    <source>
        <dbReference type="ARBA" id="ARBA00022679"/>
    </source>
</evidence>
<dbReference type="InterPro" id="IPR006204">
    <property type="entry name" value="GHMP_kinase_N_dom"/>
</dbReference>
<dbReference type="AlphaFoldDB" id="A0A2R7YAU3"/>
<evidence type="ECO:0000259" key="6">
    <source>
        <dbReference type="Pfam" id="PF00288"/>
    </source>
</evidence>
<comment type="caution">
    <text evidence="9">The sequence shown here is derived from an EMBL/GenBank/DDBJ whole genome shotgun (WGS) entry which is preliminary data.</text>
</comment>
<accession>A0A2R7YAU3</accession>
<dbReference type="PROSITE" id="PS00627">
    <property type="entry name" value="GHMP_KINASES_ATP"/>
    <property type="match status" value="1"/>
</dbReference>
<evidence type="ECO:0000313" key="9">
    <source>
        <dbReference type="EMBL" id="PUA34002.1"/>
    </source>
</evidence>
<keyword evidence="2" id="KW-0808">Transferase</keyword>